<dbReference type="AlphaFoldDB" id="A0A7L5DJ56"/>
<name>A0A7L5DJ56_9BACT</name>
<reference evidence="2 3" key="1">
    <citation type="submission" date="2020-04" db="EMBL/GenBank/DDBJ databases">
        <title>Genome sequencing of novel species.</title>
        <authorList>
            <person name="Heo J."/>
            <person name="Kim S.-J."/>
            <person name="Kim J.-S."/>
            <person name="Hong S.-B."/>
            <person name="Kwon S.-W."/>
        </authorList>
    </citation>
    <scope>NUCLEOTIDE SEQUENCE [LARGE SCALE GENOMIC DNA]</scope>
    <source>
        <strain evidence="2 3">CJU-R4</strain>
    </source>
</reference>
<accession>A0A7L5DJ56</accession>
<gene>
    <name evidence="2" type="ORF">HH216_00950</name>
</gene>
<dbReference type="EMBL" id="CP051677">
    <property type="protein sequence ID" value="QJD77143.1"/>
    <property type="molecule type" value="Genomic_DNA"/>
</dbReference>
<proteinExistence type="predicted"/>
<dbReference type="KEGG" id="srho:HH216_00950"/>
<evidence type="ECO:0000259" key="1">
    <source>
        <dbReference type="Pfam" id="PF13470"/>
    </source>
</evidence>
<sequence length="114" mass="13453">MSTDILEEYEEKLTEFYGATFANAVLTELLKLAAIQRVSPTFFWRMIHKDHDDDKFIDAYVAANAVYLVSEDSHYQGIFTVDFPLVQWMRFVNFTNWLRGKPALLQRKKQKQNQ</sequence>
<protein>
    <submittedName>
        <fullName evidence="2">PIN domain-containing protein</fullName>
    </submittedName>
</protein>
<feature type="domain" description="PIN" evidence="1">
    <location>
        <begin position="1"/>
        <end position="73"/>
    </location>
</feature>
<dbReference type="RefSeq" id="WP_169549087.1">
    <property type="nucleotide sequence ID" value="NZ_CP051677.1"/>
</dbReference>
<dbReference type="Proteomes" id="UP000501128">
    <property type="component" value="Chromosome"/>
</dbReference>
<evidence type="ECO:0000313" key="2">
    <source>
        <dbReference type="EMBL" id="QJD77143.1"/>
    </source>
</evidence>
<dbReference type="InterPro" id="IPR002716">
    <property type="entry name" value="PIN_dom"/>
</dbReference>
<keyword evidence="3" id="KW-1185">Reference proteome</keyword>
<organism evidence="2 3">
    <name type="scientific">Spirosoma rhododendri</name>
    <dbReference type="NCBI Taxonomy" id="2728024"/>
    <lineage>
        <taxon>Bacteria</taxon>
        <taxon>Pseudomonadati</taxon>
        <taxon>Bacteroidota</taxon>
        <taxon>Cytophagia</taxon>
        <taxon>Cytophagales</taxon>
        <taxon>Cytophagaceae</taxon>
        <taxon>Spirosoma</taxon>
    </lineage>
</organism>
<evidence type="ECO:0000313" key="3">
    <source>
        <dbReference type="Proteomes" id="UP000501128"/>
    </source>
</evidence>
<dbReference type="Pfam" id="PF13470">
    <property type="entry name" value="PIN_3"/>
    <property type="match status" value="1"/>
</dbReference>